<evidence type="ECO:0000259" key="3">
    <source>
        <dbReference type="PROSITE" id="PS51468"/>
    </source>
</evidence>
<dbReference type="SMART" id="SM00609">
    <property type="entry name" value="VIT"/>
    <property type="match status" value="1"/>
</dbReference>
<dbReference type="eggNOG" id="KOG1037">
    <property type="taxonomic scope" value="Eukaryota"/>
</dbReference>
<feature type="compositionally biased region" description="Basic and acidic residues" evidence="1">
    <location>
        <begin position="1035"/>
        <end position="1044"/>
    </location>
</feature>
<reference evidence="4" key="2">
    <citation type="submission" date="2010-05" db="EMBL/GenBank/DDBJ databases">
        <title>The Genome Sequence of Magnaporthe poae strain ATCC 64411.</title>
        <authorList>
            <consortium name="The Broad Institute Genome Sequencing Platform"/>
            <consortium name="Broad Institute Genome Sequencing Center for Infectious Disease"/>
            <person name="Ma L.-J."/>
            <person name="Dead R."/>
            <person name="Young S."/>
            <person name="Zeng Q."/>
            <person name="Koehrsen M."/>
            <person name="Alvarado L."/>
            <person name="Berlin A."/>
            <person name="Chapman S.B."/>
            <person name="Chen Z."/>
            <person name="Freedman E."/>
            <person name="Gellesch M."/>
            <person name="Goldberg J."/>
            <person name="Griggs A."/>
            <person name="Gujja S."/>
            <person name="Heilman E.R."/>
            <person name="Heiman D."/>
            <person name="Hepburn T."/>
            <person name="Howarth C."/>
            <person name="Jen D."/>
            <person name="Larson L."/>
            <person name="Mehta T."/>
            <person name="Neiman D."/>
            <person name="Pearson M."/>
            <person name="Roberts A."/>
            <person name="Saif S."/>
            <person name="Shea T."/>
            <person name="Shenoy N."/>
            <person name="Sisk P."/>
            <person name="Stolte C."/>
            <person name="Sykes S."/>
            <person name="Walk T."/>
            <person name="White J."/>
            <person name="Yandava C."/>
            <person name="Haas B."/>
            <person name="Nusbaum C."/>
            <person name="Birren B."/>
        </authorList>
    </citation>
    <scope>NUCLEOTIDE SEQUENCE</scope>
    <source>
        <strain evidence="4">ATCC 64411</strain>
    </source>
</reference>
<protein>
    <recommendedName>
        <fullName evidence="7">von Willebrand domain-containing protein</fullName>
    </recommendedName>
</protein>
<proteinExistence type="predicted"/>
<dbReference type="EnsemblFungi" id="MAPG_00102T0">
    <property type="protein sequence ID" value="MAPG_00102T0"/>
    <property type="gene ID" value="MAPG_00102"/>
</dbReference>
<dbReference type="VEuPathDB" id="FungiDB:MAPG_00102"/>
<dbReference type="EMBL" id="ADBL01000020">
    <property type="status" value="NOT_ANNOTATED_CDS"/>
    <property type="molecule type" value="Genomic_DNA"/>
</dbReference>
<organism evidence="5 6">
    <name type="scientific">Magnaporthiopsis poae (strain ATCC 64411 / 73-15)</name>
    <name type="common">Kentucky bluegrass fungus</name>
    <name type="synonym">Magnaporthe poae</name>
    <dbReference type="NCBI Taxonomy" id="644358"/>
    <lineage>
        <taxon>Eukaryota</taxon>
        <taxon>Fungi</taxon>
        <taxon>Dikarya</taxon>
        <taxon>Ascomycota</taxon>
        <taxon>Pezizomycotina</taxon>
        <taxon>Sordariomycetes</taxon>
        <taxon>Sordariomycetidae</taxon>
        <taxon>Magnaporthales</taxon>
        <taxon>Magnaporthaceae</taxon>
        <taxon>Magnaporthiopsis</taxon>
    </lineage>
</organism>
<reference evidence="6" key="1">
    <citation type="submission" date="2010-05" db="EMBL/GenBank/DDBJ databases">
        <title>The genome sequence of Magnaporthe poae strain ATCC 64411.</title>
        <authorList>
            <person name="Ma L.-J."/>
            <person name="Dead R."/>
            <person name="Young S."/>
            <person name="Zeng Q."/>
            <person name="Koehrsen M."/>
            <person name="Alvarado L."/>
            <person name="Berlin A."/>
            <person name="Chapman S.B."/>
            <person name="Chen Z."/>
            <person name="Freedman E."/>
            <person name="Gellesch M."/>
            <person name="Goldberg J."/>
            <person name="Griggs A."/>
            <person name="Gujja S."/>
            <person name="Heilman E.R."/>
            <person name="Heiman D."/>
            <person name="Hepburn T."/>
            <person name="Howarth C."/>
            <person name="Jen D."/>
            <person name="Larson L."/>
            <person name="Mehta T."/>
            <person name="Neiman D."/>
            <person name="Pearson M."/>
            <person name="Roberts A."/>
            <person name="Saif S."/>
            <person name="Shea T."/>
            <person name="Shenoy N."/>
            <person name="Sisk P."/>
            <person name="Stolte C."/>
            <person name="Sykes S."/>
            <person name="Walk T."/>
            <person name="White J."/>
            <person name="Yandava C."/>
            <person name="Haas B."/>
            <person name="Nusbaum C."/>
            <person name="Birren B."/>
        </authorList>
    </citation>
    <scope>NUCLEOTIDE SEQUENCE [LARGE SCALE GENOMIC DNA]</scope>
    <source>
        <strain evidence="6">ATCC 64411 / 73-15</strain>
    </source>
</reference>
<reference evidence="5" key="5">
    <citation type="submission" date="2015-06" db="UniProtKB">
        <authorList>
            <consortium name="EnsemblFungi"/>
        </authorList>
    </citation>
    <scope>IDENTIFICATION</scope>
    <source>
        <strain evidence="5">ATCC 64411</strain>
    </source>
</reference>
<dbReference type="InterPro" id="IPR036465">
    <property type="entry name" value="vWFA_dom_sf"/>
</dbReference>
<dbReference type="Gene3D" id="3.40.50.410">
    <property type="entry name" value="von Willebrand factor, type A domain"/>
    <property type="match status" value="1"/>
</dbReference>
<keyword evidence="6" id="KW-1185">Reference proteome</keyword>
<dbReference type="PANTHER" id="PTHR45737">
    <property type="entry name" value="VON WILLEBRAND FACTOR A DOMAIN-CONTAINING PROTEIN 5A"/>
    <property type="match status" value="1"/>
</dbReference>
<evidence type="ECO:0000259" key="2">
    <source>
        <dbReference type="PROSITE" id="PS50234"/>
    </source>
</evidence>
<dbReference type="OrthoDB" id="1729737at2759"/>
<name>A0A0C4DK40_MAGP6</name>
<feature type="region of interest" description="Disordered" evidence="1">
    <location>
        <begin position="264"/>
        <end position="305"/>
    </location>
</feature>
<dbReference type="InterPro" id="IPR013694">
    <property type="entry name" value="VIT"/>
</dbReference>
<evidence type="ECO:0000313" key="6">
    <source>
        <dbReference type="Proteomes" id="UP000011715"/>
    </source>
</evidence>
<dbReference type="SUPFAM" id="SSF53300">
    <property type="entry name" value="vWA-like"/>
    <property type="match status" value="1"/>
</dbReference>
<sequence length="1075" mass="117869">MDSLPTGIFWDPREPPPPGVPHYGQPTNLTLNSHGGGRKMRNLHAQGTYAPMVAAAKVEHKRFPSFAVMVPAVRDETSLCLLVPLSVAIDVRIVQDVAKVTTTQLYFNDSDETIEKSGYTFPLPAGCAVSAFSCRFGQSKMLRGHVKPKQEAMEEFAGALKRRVTAGLLNEATPEIFNAMLGNIPANTKARVEISFVMELKRRVPGDIDAKSNTISLTIPTSLAPRYGDAPPDVHLDLASEGVSRGLSLRIHIETCEAVTKVSSPSHEVTVERGSRRRDAQTRTEPTGSFVDAENGASADGNGGPVVVTLTAERTELGRDFVLDIQTELQEGEDSTPKAILEIHPTLENQAAVMLTIPPRFLLSHTADTSCHARGGSDGEVIFLADRSGSMDDKMESLKSAMQFFLKGIPVHRKFNVWCFGSSYMNLWPKSAEYTEKSLQEALTFVERDFKADMGGTELLPAMQAIVASRDKSDRADVIVLTDGEVWRHDETIQFAREARQQSDGMLRLFTLGVGDQVSHSLVQGLATAGGGYSEIVPAHTRDGWEDRVVAMTRAALTDHLDMEIEFQGVAEQDLEGHEHGHMLPRLLRSPTSSQSVSLLQKGRVFLLLSSISNPSSLHSVTVWLSRRNDGPHATSPRFVVPLKGTISKDDTVHTLATKAILNDLSLESLPSDAGIVSTKSLGETLGCRFCTVSRWTSLFLSEECNREQEAKGHPDAPRDIAPVAIGRPMSDQWPFRLLSSNLNKLGTPARSPRAHHSPLTQGCNWPSFIPEDYFIPPPVMTPHGERPSTPDPGYSLRSAYRGPPLPTRRICRTYAVYDKCDIMGQKLFVRGLLSFQQFDGAFSFPGGSSTWEGLEAGLGAHCHGAISKLRRCCCEEEKHAAAEAATSTILGVPTKVAHTLMVVALLEKHFQDCADLWQLMAMKARTWVESEVPEKELRDKLTTTWLALLPNEWEDKPEKPAQLDSESENQTSNLQARMKGDEDPTSTGRHPPAGDAEQPNFPGGDVVSLDHQPAQRADVVEEPKPMSQNVSVSDPREVRASEGKKRKREVAPELAASPRTSTRVEVHTVPVDYT</sequence>
<dbReference type="InterPro" id="IPR002035">
    <property type="entry name" value="VWF_A"/>
</dbReference>
<feature type="region of interest" description="Disordered" evidence="1">
    <location>
        <begin position="950"/>
        <end position="1075"/>
    </location>
</feature>
<accession>A0A0C4DK40</accession>
<feature type="compositionally biased region" description="Basic and acidic residues" evidence="1">
    <location>
        <begin position="269"/>
        <end position="282"/>
    </location>
</feature>
<dbReference type="Pfam" id="PF08487">
    <property type="entry name" value="VIT"/>
    <property type="match status" value="1"/>
</dbReference>
<dbReference type="AlphaFoldDB" id="A0A0C4DK40"/>
<dbReference type="PROSITE" id="PS50234">
    <property type="entry name" value="VWFA"/>
    <property type="match status" value="1"/>
</dbReference>
<gene>
    <name evidence="4" type="ORF">MAPG_00102</name>
</gene>
<evidence type="ECO:0000313" key="5">
    <source>
        <dbReference type="EnsemblFungi" id="MAPG_00102T0"/>
    </source>
</evidence>
<evidence type="ECO:0008006" key="7">
    <source>
        <dbReference type="Google" id="ProtNLM"/>
    </source>
</evidence>
<reference evidence="5" key="4">
    <citation type="journal article" date="2015" name="G3 (Bethesda)">
        <title>Genome sequences of three phytopathogenic species of the Magnaporthaceae family of fungi.</title>
        <authorList>
            <person name="Okagaki L.H."/>
            <person name="Nunes C.C."/>
            <person name="Sailsbery J."/>
            <person name="Clay B."/>
            <person name="Brown D."/>
            <person name="John T."/>
            <person name="Oh Y."/>
            <person name="Young N."/>
            <person name="Fitzgerald M."/>
            <person name="Haas B.J."/>
            <person name="Zeng Q."/>
            <person name="Young S."/>
            <person name="Adiconis X."/>
            <person name="Fan L."/>
            <person name="Levin J.Z."/>
            <person name="Mitchell T.K."/>
            <person name="Okubara P.A."/>
            <person name="Farman M.L."/>
            <person name="Kohn L.M."/>
            <person name="Birren B."/>
            <person name="Ma L.-J."/>
            <person name="Dean R.A."/>
        </authorList>
    </citation>
    <scope>NUCLEOTIDE SEQUENCE</scope>
    <source>
        <strain evidence="5">ATCC 64411 / 73-15</strain>
    </source>
</reference>
<feature type="domain" description="VIT" evidence="3">
    <location>
        <begin position="68"/>
        <end position="198"/>
    </location>
</feature>
<reference evidence="4" key="3">
    <citation type="submission" date="2011-03" db="EMBL/GenBank/DDBJ databases">
        <title>Annotation of Magnaporthe poae ATCC 64411.</title>
        <authorList>
            <person name="Ma L.-J."/>
            <person name="Dead R."/>
            <person name="Young S.K."/>
            <person name="Zeng Q."/>
            <person name="Gargeya S."/>
            <person name="Fitzgerald M."/>
            <person name="Haas B."/>
            <person name="Abouelleil A."/>
            <person name="Alvarado L."/>
            <person name="Arachchi H.M."/>
            <person name="Berlin A."/>
            <person name="Brown A."/>
            <person name="Chapman S.B."/>
            <person name="Chen Z."/>
            <person name="Dunbar C."/>
            <person name="Freedman E."/>
            <person name="Gearin G."/>
            <person name="Gellesch M."/>
            <person name="Goldberg J."/>
            <person name="Griggs A."/>
            <person name="Gujja S."/>
            <person name="Heiman D."/>
            <person name="Howarth C."/>
            <person name="Larson L."/>
            <person name="Lui A."/>
            <person name="MacDonald P.J.P."/>
            <person name="Mehta T."/>
            <person name="Montmayeur A."/>
            <person name="Murphy C."/>
            <person name="Neiman D."/>
            <person name="Pearson M."/>
            <person name="Priest M."/>
            <person name="Roberts A."/>
            <person name="Saif S."/>
            <person name="Shea T."/>
            <person name="Shenoy N."/>
            <person name="Sisk P."/>
            <person name="Stolte C."/>
            <person name="Sykes S."/>
            <person name="Yandava C."/>
            <person name="Wortman J."/>
            <person name="Nusbaum C."/>
            <person name="Birren B."/>
        </authorList>
    </citation>
    <scope>NUCLEOTIDE SEQUENCE</scope>
    <source>
        <strain evidence="4">ATCC 64411</strain>
    </source>
</reference>
<dbReference type="PROSITE" id="PS51468">
    <property type="entry name" value="VIT"/>
    <property type="match status" value="1"/>
</dbReference>
<dbReference type="STRING" id="644358.A0A0C4DK40"/>
<evidence type="ECO:0000256" key="1">
    <source>
        <dbReference type="SAM" id="MobiDB-lite"/>
    </source>
</evidence>
<dbReference type="PANTHER" id="PTHR45737:SF6">
    <property type="entry name" value="VON WILLEBRAND FACTOR A DOMAIN-CONTAINING PROTEIN 5A"/>
    <property type="match status" value="1"/>
</dbReference>
<dbReference type="Pfam" id="PF13768">
    <property type="entry name" value="VWA_3"/>
    <property type="match status" value="1"/>
</dbReference>
<dbReference type="Proteomes" id="UP000011715">
    <property type="component" value="Unassembled WGS sequence"/>
</dbReference>
<dbReference type="EMBL" id="GL876966">
    <property type="protein sequence ID" value="KLU81007.1"/>
    <property type="molecule type" value="Genomic_DNA"/>
</dbReference>
<dbReference type="SMART" id="SM00327">
    <property type="entry name" value="VWA"/>
    <property type="match status" value="1"/>
</dbReference>
<evidence type="ECO:0000313" key="4">
    <source>
        <dbReference type="EMBL" id="KLU81007.1"/>
    </source>
</evidence>
<feature type="domain" description="VWFA" evidence="2">
    <location>
        <begin position="380"/>
        <end position="561"/>
    </location>
</feature>